<dbReference type="AlphaFoldDB" id="A0A9E7GA81"/>
<comment type="similarity">
    <text evidence="1">Belongs to the DEFL family.</text>
</comment>
<keyword evidence="7" id="KW-1185">Reference proteome</keyword>
<gene>
    <name evidence="6" type="ORF">MUK42_36217</name>
</gene>
<keyword evidence="4" id="KW-0611">Plant defense</keyword>
<evidence type="ECO:0000313" key="6">
    <source>
        <dbReference type="EMBL" id="URE09463.1"/>
    </source>
</evidence>
<keyword evidence="2" id="KW-0929">Antimicrobial</keyword>
<dbReference type="EMBL" id="CP097508">
    <property type="protein sequence ID" value="URE09463.1"/>
    <property type="molecule type" value="Genomic_DNA"/>
</dbReference>
<dbReference type="GO" id="GO:0031640">
    <property type="term" value="P:killing of cells of another organism"/>
    <property type="evidence" value="ECO:0007669"/>
    <property type="project" value="UniProtKB-KW"/>
</dbReference>
<organism evidence="6 7">
    <name type="scientific">Musa troglodytarum</name>
    <name type="common">fe'i banana</name>
    <dbReference type="NCBI Taxonomy" id="320322"/>
    <lineage>
        <taxon>Eukaryota</taxon>
        <taxon>Viridiplantae</taxon>
        <taxon>Streptophyta</taxon>
        <taxon>Embryophyta</taxon>
        <taxon>Tracheophyta</taxon>
        <taxon>Spermatophyta</taxon>
        <taxon>Magnoliopsida</taxon>
        <taxon>Liliopsida</taxon>
        <taxon>Zingiberales</taxon>
        <taxon>Musaceae</taxon>
        <taxon>Musa</taxon>
    </lineage>
</organism>
<feature type="signal peptide" evidence="5">
    <location>
        <begin position="1"/>
        <end position="16"/>
    </location>
</feature>
<accession>A0A9E7GA81</accession>
<evidence type="ECO:0008006" key="8">
    <source>
        <dbReference type="Google" id="ProtNLM"/>
    </source>
</evidence>
<evidence type="ECO:0000313" key="7">
    <source>
        <dbReference type="Proteomes" id="UP001055439"/>
    </source>
</evidence>
<proteinExistence type="inferred from homology"/>
<evidence type="ECO:0000256" key="4">
    <source>
        <dbReference type="ARBA" id="ARBA00022821"/>
    </source>
</evidence>
<dbReference type="Proteomes" id="UP001055439">
    <property type="component" value="Chromosome 6"/>
</dbReference>
<dbReference type="GO" id="GO:0050832">
    <property type="term" value="P:defense response to fungus"/>
    <property type="evidence" value="ECO:0007669"/>
    <property type="project" value="UniProtKB-KW"/>
</dbReference>
<name>A0A9E7GA81_9LILI</name>
<keyword evidence="3" id="KW-0295">Fungicide</keyword>
<evidence type="ECO:0000256" key="5">
    <source>
        <dbReference type="SAM" id="SignalP"/>
    </source>
</evidence>
<dbReference type="InterPro" id="IPR010851">
    <property type="entry name" value="DEFL"/>
</dbReference>
<evidence type="ECO:0000256" key="3">
    <source>
        <dbReference type="ARBA" id="ARBA00022577"/>
    </source>
</evidence>
<sequence length="72" mass="8003">MMLALLLACLVITAQSTKYSLHQDRICNFRGTCKTKANCARICQAAYHNLTWVFCVPDPNGDDSSICYCLIA</sequence>
<protein>
    <recommendedName>
        <fullName evidence="8">Defensin</fullName>
    </recommendedName>
</protein>
<evidence type="ECO:0000256" key="1">
    <source>
        <dbReference type="ARBA" id="ARBA00006722"/>
    </source>
</evidence>
<reference evidence="6" key="1">
    <citation type="submission" date="2022-05" db="EMBL/GenBank/DDBJ databases">
        <title>The Musa troglodytarum L. genome provides insights into the mechanism of non-climacteric behaviour and enrichment of carotenoids.</title>
        <authorList>
            <person name="Wang J."/>
        </authorList>
    </citation>
    <scope>NUCLEOTIDE SEQUENCE</scope>
    <source>
        <tissue evidence="6">Leaf</tissue>
    </source>
</reference>
<feature type="chain" id="PRO_5039403995" description="Defensin" evidence="5">
    <location>
        <begin position="17"/>
        <end position="72"/>
    </location>
</feature>
<dbReference type="Pfam" id="PF25052">
    <property type="entry name" value="AtDEF-like"/>
    <property type="match status" value="1"/>
</dbReference>
<keyword evidence="5" id="KW-0732">Signal</keyword>
<evidence type="ECO:0000256" key="2">
    <source>
        <dbReference type="ARBA" id="ARBA00022529"/>
    </source>
</evidence>